<keyword evidence="1" id="KW-1133">Transmembrane helix</keyword>
<feature type="transmembrane region" description="Helical" evidence="1">
    <location>
        <begin position="103"/>
        <end position="123"/>
    </location>
</feature>
<name>A0ABS5R4D3_9LACO</name>
<evidence type="ECO:0000256" key="1">
    <source>
        <dbReference type="SAM" id="Phobius"/>
    </source>
</evidence>
<keyword evidence="1" id="KW-0472">Membrane</keyword>
<reference evidence="2 3" key="1">
    <citation type="submission" date="2020-02" db="EMBL/GenBank/DDBJ databases">
        <title>Fructobacillus sp. isolated from paper mulberry of Taiwan.</title>
        <authorList>
            <person name="Lin S.-T."/>
        </authorList>
    </citation>
    <scope>NUCLEOTIDE SEQUENCE [LARGE SCALE GENOMIC DNA]</scope>
    <source>
        <strain evidence="2 3">M2-14</strain>
    </source>
</reference>
<gene>
    <name evidence="2" type="ORF">G6R29_05180</name>
</gene>
<dbReference type="RefSeq" id="WP_213809297.1">
    <property type="nucleotide sequence ID" value="NZ_JAAMFK010000006.1"/>
</dbReference>
<feature type="transmembrane region" description="Helical" evidence="1">
    <location>
        <begin position="69"/>
        <end position="91"/>
    </location>
</feature>
<dbReference type="Proteomes" id="UP001519504">
    <property type="component" value="Unassembled WGS sequence"/>
</dbReference>
<keyword evidence="1" id="KW-0812">Transmembrane</keyword>
<accession>A0ABS5R4D3</accession>
<protein>
    <submittedName>
        <fullName evidence="2">Uncharacterized protein</fullName>
    </submittedName>
</protein>
<proteinExistence type="predicted"/>
<sequence>MDANRKEEAGLDQASFNTEKDFQCNVSTHPEDSGFSDYLMKQTAIQTALFLRKLLLQELEDKAYLRKHLISAMMGFFVIVTTLVFFIVLFVREGIHLEIQKCLIIGLFGNLFGLLMVLYRYAFSDTEKIMKNINNLLH</sequence>
<keyword evidence="3" id="KW-1185">Reference proteome</keyword>
<evidence type="ECO:0000313" key="2">
    <source>
        <dbReference type="EMBL" id="MBS9339012.1"/>
    </source>
</evidence>
<comment type="caution">
    <text evidence="2">The sequence shown here is derived from an EMBL/GenBank/DDBJ whole genome shotgun (WGS) entry which is preliminary data.</text>
</comment>
<organism evidence="2 3">
    <name type="scientific">Fructobacillus broussonetiae</name>
    <dbReference type="NCBI Taxonomy" id="2713173"/>
    <lineage>
        <taxon>Bacteria</taxon>
        <taxon>Bacillati</taxon>
        <taxon>Bacillota</taxon>
        <taxon>Bacilli</taxon>
        <taxon>Lactobacillales</taxon>
        <taxon>Lactobacillaceae</taxon>
        <taxon>Fructobacillus</taxon>
    </lineage>
</organism>
<evidence type="ECO:0000313" key="3">
    <source>
        <dbReference type="Proteomes" id="UP001519504"/>
    </source>
</evidence>
<dbReference type="EMBL" id="JAAMFK010000006">
    <property type="protein sequence ID" value="MBS9339012.1"/>
    <property type="molecule type" value="Genomic_DNA"/>
</dbReference>